<sequence length="905" mass="98487">MGIAIDFTTATESTTRPTSLLIPELIYEIERYLEIQDLAAAALVCRAWHEVWSSSLYSTVRCHIRRTSAPLGVIASSLDPKRTTFHNFTAAPPARDNQGYLQHQYYSFQHQHLHVQMQQHQQYIPPFLNFQKYGRWIRSLEVSNLYCLPSVPLPRSTGAVLSHPSSSSTSSSSAFSPASIPSPAQDHLSQIQSCWHLIQLDISRTVMSLERLDDLLSSLPRLKVFKFEVVNKTEIATANGLHGSGSSSSNGGGSPGSSFRRGYMQQQPSSLLLKKPKQVTLEGLEPEVIHVIAKRLGSQLERLDLVFTVTGRIGLSTFLELLTNCRSTLRSLTLTRAEVYQTDYSRERHAAMEISALLASLLGTTSTATTTSSSSPSTTSPTSPSSSSSSPSFPPALECLSFNSCAIPDREFEWFLRRAPQLRELNLHDCRFLNRPAVTSILQYSPLLETLSLRSVPYIDADALKQLFETIPRSEVAATTTATTVSWPHHAAGSHASGTTATSGVNGSGGASTSTTASGNNDREKETMGLRLKSIRLAYLRQLNDTVMETMARCQGGSLEKLSVQWCPHVTDVGILPIFMFCQRLQDLSLYLSKPTLNIFKDLTEEPANGAVAGATTATATEAATVLAATTATATATEAAAGSPPVKRRLWACANTLERLEVGGQMFVDRIRSSSEHLQPQLYHHLSPNPHHMRSPSGNQDLSLGGDIGGTGISGATNNGGLGNATNTTSGATTNNNSNVIHNPYSIAHYQGYPMYHLWRYNRLSDPFRELQAQLETLPRLKHLGVQAKGIEHLLRRGFGPNVHIQSLALLNQQGRVWSPEEIREMFEHMPHLRTLVCEKSTIMAGGGSLSGGVGGGGGVGVGGGSCGAGQLKGVDLLKRQMCMRRILEDHHVELVQSTLSPMTI</sequence>
<dbReference type="OrthoDB" id="550575at2759"/>
<feature type="region of interest" description="Disordered" evidence="1">
    <location>
        <begin position="240"/>
        <end position="261"/>
    </location>
</feature>
<evidence type="ECO:0000313" key="4">
    <source>
        <dbReference type="Proteomes" id="UP000823405"/>
    </source>
</evidence>
<dbReference type="EMBL" id="JAAAIN010001969">
    <property type="protein sequence ID" value="KAG0298741.1"/>
    <property type="molecule type" value="Genomic_DNA"/>
</dbReference>
<organism evidence="3 4">
    <name type="scientific">Linnemannia gamsii</name>
    <dbReference type="NCBI Taxonomy" id="64522"/>
    <lineage>
        <taxon>Eukaryota</taxon>
        <taxon>Fungi</taxon>
        <taxon>Fungi incertae sedis</taxon>
        <taxon>Mucoromycota</taxon>
        <taxon>Mortierellomycotina</taxon>
        <taxon>Mortierellomycetes</taxon>
        <taxon>Mortierellales</taxon>
        <taxon>Mortierellaceae</taxon>
        <taxon>Linnemannia</taxon>
    </lineage>
</organism>
<feature type="region of interest" description="Disordered" evidence="1">
    <location>
        <begin position="488"/>
        <end position="526"/>
    </location>
</feature>
<evidence type="ECO:0000256" key="1">
    <source>
        <dbReference type="SAM" id="MobiDB-lite"/>
    </source>
</evidence>
<feature type="compositionally biased region" description="Low complexity" evidence="1">
    <location>
        <begin position="162"/>
        <end position="181"/>
    </location>
</feature>
<dbReference type="Gene3D" id="3.80.10.10">
    <property type="entry name" value="Ribonuclease Inhibitor"/>
    <property type="match status" value="2"/>
</dbReference>
<dbReference type="Proteomes" id="UP000823405">
    <property type="component" value="Unassembled WGS sequence"/>
</dbReference>
<dbReference type="SUPFAM" id="SSF81383">
    <property type="entry name" value="F-box domain"/>
    <property type="match status" value="1"/>
</dbReference>
<comment type="caution">
    <text evidence="3">The sequence shown here is derived from an EMBL/GenBank/DDBJ whole genome shotgun (WGS) entry which is preliminary data.</text>
</comment>
<reference evidence="3" key="1">
    <citation type="journal article" date="2020" name="Fungal Divers.">
        <title>Resolving the Mortierellaceae phylogeny through synthesis of multi-gene phylogenetics and phylogenomics.</title>
        <authorList>
            <person name="Vandepol N."/>
            <person name="Liber J."/>
            <person name="Desiro A."/>
            <person name="Na H."/>
            <person name="Kennedy M."/>
            <person name="Barry K."/>
            <person name="Grigoriev I.V."/>
            <person name="Miller A.N."/>
            <person name="O'Donnell K."/>
            <person name="Stajich J.E."/>
            <person name="Bonito G."/>
        </authorList>
    </citation>
    <scope>NUCLEOTIDE SEQUENCE</scope>
    <source>
        <strain evidence="3">NVP60</strain>
    </source>
</reference>
<feature type="compositionally biased region" description="Low complexity" evidence="1">
    <location>
        <begin position="488"/>
        <end position="520"/>
    </location>
</feature>
<dbReference type="SUPFAM" id="SSF52047">
    <property type="entry name" value="RNI-like"/>
    <property type="match status" value="1"/>
</dbReference>
<evidence type="ECO:0000313" key="3">
    <source>
        <dbReference type="EMBL" id="KAG0298741.1"/>
    </source>
</evidence>
<feature type="region of interest" description="Disordered" evidence="1">
    <location>
        <begin position="368"/>
        <end position="390"/>
    </location>
</feature>
<name>A0A9P6UHC9_9FUNG</name>
<gene>
    <name evidence="3" type="ORF">BGZ97_003968</name>
</gene>
<dbReference type="PANTHER" id="PTHR13318">
    <property type="entry name" value="PARTNER OF PAIRED, ISOFORM B-RELATED"/>
    <property type="match status" value="1"/>
</dbReference>
<protein>
    <recommendedName>
        <fullName evidence="2">F-box domain-containing protein</fullName>
    </recommendedName>
</protein>
<feature type="domain" description="F-box" evidence="2">
    <location>
        <begin position="23"/>
        <end position="61"/>
    </location>
</feature>
<keyword evidence="4" id="KW-1185">Reference proteome</keyword>
<dbReference type="InterPro" id="IPR001810">
    <property type="entry name" value="F-box_dom"/>
</dbReference>
<dbReference type="AlphaFoldDB" id="A0A9P6UHC9"/>
<proteinExistence type="predicted"/>
<dbReference type="InterPro" id="IPR036047">
    <property type="entry name" value="F-box-like_dom_sf"/>
</dbReference>
<dbReference type="GO" id="GO:0019005">
    <property type="term" value="C:SCF ubiquitin ligase complex"/>
    <property type="evidence" value="ECO:0007669"/>
    <property type="project" value="TreeGrafter"/>
</dbReference>
<dbReference type="InterPro" id="IPR032675">
    <property type="entry name" value="LRR_dom_sf"/>
</dbReference>
<dbReference type="Gene3D" id="1.20.1280.50">
    <property type="match status" value="1"/>
</dbReference>
<dbReference type="GO" id="GO:0031146">
    <property type="term" value="P:SCF-dependent proteasomal ubiquitin-dependent protein catabolic process"/>
    <property type="evidence" value="ECO:0007669"/>
    <property type="project" value="TreeGrafter"/>
</dbReference>
<feature type="region of interest" description="Disordered" evidence="1">
    <location>
        <begin position="686"/>
        <end position="710"/>
    </location>
</feature>
<accession>A0A9P6UHC9</accession>
<evidence type="ECO:0000259" key="2">
    <source>
        <dbReference type="Pfam" id="PF12937"/>
    </source>
</evidence>
<dbReference type="Pfam" id="PF12937">
    <property type="entry name" value="F-box-like"/>
    <property type="match status" value="1"/>
</dbReference>
<feature type="region of interest" description="Disordered" evidence="1">
    <location>
        <begin position="158"/>
        <end position="181"/>
    </location>
</feature>
<dbReference type="CDD" id="cd09917">
    <property type="entry name" value="F-box_SF"/>
    <property type="match status" value="1"/>
</dbReference>